<dbReference type="InterPro" id="IPR006091">
    <property type="entry name" value="Acyl-CoA_Oxase/DH_mid-dom"/>
</dbReference>
<evidence type="ECO:0000259" key="6">
    <source>
        <dbReference type="Pfam" id="PF00441"/>
    </source>
</evidence>
<dbReference type="SUPFAM" id="SSF47203">
    <property type="entry name" value="Acyl-CoA dehydrogenase C-terminal domain-like"/>
    <property type="match status" value="1"/>
</dbReference>
<dbReference type="PROSITE" id="PS00072">
    <property type="entry name" value="ACYL_COA_DH_1"/>
    <property type="match status" value="1"/>
</dbReference>
<name>A0ABP6WKH3_9PSEU</name>
<dbReference type="InterPro" id="IPR036250">
    <property type="entry name" value="AcylCo_DH-like_C"/>
</dbReference>
<dbReference type="Gene3D" id="1.10.540.10">
    <property type="entry name" value="Acyl-CoA dehydrogenase/oxidase, N-terminal domain"/>
    <property type="match status" value="1"/>
</dbReference>
<dbReference type="InterPro" id="IPR037069">
    <property type="entry name" value="AcylCoA_DH/ox_N_sf"/>
</dbReference>
<evidence type="ECO:0000313" key="9">
    <source>
        <dbReference type="EMBL" id="GAA3551765.1"/>
    </source>
</evidence>
<dbReference type="RefSeq" id="WP_344861749.1">
    <property type="nucleotide sequence ID" value="NZ_BAAAZN010000007.1"/>
</dbReference>
<evidence type="ECO:0000259" key="7">
    <source>
        <dbReference type="Pfam" id="PF02770"/>
    </source>
</evidence>
<accession>A0ABP6WKH3</accession>
<dbReference type="PANTHER" id="PTHR43884">
    <property type="entry name" value="ACYL-COA DEHYDROGENASE"/>
    <property type="match status" value="1"/>
</dbReference>
<comment type="cofactor">
    <cofactor evidence="1 5">
        <name>FAD</name>
        <dbReference type="ChEBI" id="CHEBI:57692"/>
    </cofactor>
</comment>
<dbReference type="Proteomes" id="UP001500689">
    <property type="component" value="Unassembled WGS sequence"/>
</dbReference>
<dbReference type="PROSITE" id="PS00073">
    <property type="entry name" value="ACYL_COA_DH_2"/>
    <property type="match status" value="1"/>
</dbReference>
<protein>
    <submittedName>
        <fullName evidence="9">Acyl-CoA dehydrogenase family protein</fullName>
    </submittedName>
</protein>
<evidence type="ECO:0000259" key="8">
    <source>
        <dbReference type="Pfam" id="PF02771"/>
    </source>
</evidence>
<dbReference type="InterPro" id="IPR006089">
    <property type="entry name" value="Acyl-CoA_DH_CS"/>
</dbReference>
<dbReference type="Pfam" id="PF02771">
    <property type="entry name" value="Acyl-CoA_dh_N"/>
    <property type="match status" value="1"/>
</dbReference>
<evidence type="ECO:0000256" key="2">
    <source>
        <dbReference type="ARBA" id="ARBA00009347"/>
    </source>
</evidence>
<dbReference type="PIRSF" id="PIRSF016578">
    <property type="entry name" value="HsaA"/>
    <property type="match status" value="1"/>
</dbReference>
<dbReference type="Gene3D" id="1.20.140.10">
    <property type="entry name" value="Butyryl-CoA Dehydrogenase, subunit A, domain 3"/>
    <property type="match status" value="1"/>
</dbReference>
<organism evidence="9 10">
    <name type="scientific">Amycolatopsis ultiminotia</name>
    <dbReference type="NCBI Taxonomy" id="543629"/>
    <lineage>
        <taxon>Bacteria</taxon>
        <taxon>Bacillati</taxon>
        <taxon>Actinomycetota</taxon>
        <taxon>Actinomycetes</taxon>
        <taxon>Pseudonocardiales</taxon>
        <taxon>Pseudonocardiaceae</taxon>
        <taxon>Amycolatopsis</taxon>
    </lineage>
</organism>
<reference evidence="10" key="1">
    <citation type="journal article" date="2019" name="Int. J. Syst. Evol. Microbiol.">
        <title>The Global Catalogue of Microorganisms (GCM) 10K type strain sequencing project: providing services to taxonomists for standard genome sequencing and annotation.</title>
        <authorList>
            <consortium name="The Broad Institute Genomics Platform"/>
            <consortium name="The Broad Institute Genome Sequencing Center for Infectious Disease"/>
            <person name="Wu L."/>
            <person name="Ma J."/>
        </authorList>
    </citation>
    <scope>NUCLEOTIDE SEQUENCE [LARGE SCALE GENOMIC DNA]</scope>
    <source>
        <strain evidence="10">JCM 16898</strain>
    </source>
</reference>
<dbReference type="SUPFAM" id="SSF56645">
    <property type="entry name" value="Acyl-CoA dehydrogenase NM domain-like"/>
    <property type="match status" value="1"/>
</dbReference>
<dbReference type="EMBL" id="BAAAZN010000007">
    <property type="protein sequence ID" value="GAA3551765.1"/>
    <property type="molecule type" value="Genomic_DNA"/>
</dbReference>
<dbReference type="Pfam" id="PF02770">
    <property type="entry name" value="Acyl-CoA_dh_M"/>
    <property type="match status" value="1"/>
</dbReference>
<gene>
    <name evidence="9" type="ORF">GCM10022222_39210</name>
</gene>
<dbReference type="InterPro" id="IPR009100">
    <property type="entry name" value="AcylCoA_DH/oxidase_NM_dom_sf"/>
</dbReference>
<dbReference type="InterPro" id="IPR013786">
    <property type="entry name" value="AcylCoA_DH/ox_N"/>
</dbReference>
<dbReference type="InterPro" id="IPR009075">
    <property type="entry name" value="AcylCo_DH/oxidase_C"/>
</dbReference>
<dbReference type="Gene3D" id="2.40.110.10">
    <property type="entry name" value="Butyryl-CoA Dehydrogenase, subunit A, domain 2"/>
    <property type="match status" value="1"/>
</dbReference>
<evidence type="ECO:0000256" key="1">
    <source>
        <dbReference type="ARBA" id="ARBA00001974"/>
    </source>
</evidence>
<feature type="domain" description="Acyl-CoA dehydrogenase/oxidase N-terminal" evidence="8">
    <location>
        <begin position="7"/>
        <end position="117"/>
    </location>
</feature>
<feature type="domain" description="Acyl-CoA oxidase/dehydrogenase middle" evidence="7">
    <location>
        <begin position="122"/>
        <end position="220"/>
    </location>
</feature>
<keyword evidence="3 5" id="KW-0285">Flavoprotein</keyword>
<keyword evidence="10" id="KW-1185">Reference proteome</keyword>
<evidence type="ECO:0000256" key="4">
    <source>
        <dbReference type="ARBA" id="ARBA00022827"/>
    </source>
</evidence>
<sequence length="398" mass="43044">MNFDLPEETVALKQLCRDFAAKEIAPHAAGWSERSEFPSEVFRRLGGLGLMGMLVDEKYGGADAGFVSYVAAMEEFGAADQSVASAWNAHSTIAVLPLATFGTHEQKQRWLRPLAEGRAIGAFGLTEPTAGSDAAGIRTRARRAEGGWVLDGTKMFISNAGTDMSLGVTVLAVTGENEDGSKRYGTFFVPEGTDGYAKGRPLKKLGWHALDTRELVFTNCFVADDQLIGEEGNGLRQFLEVLDGGRISVAALSLSLAQKALDLAVRHSGEREQFGRPLHRFQAVGHKLADMATEVAAARWLVYHAAWLADQGRPFSTAAAMAKLYASEVANRAASESVQIHGGYGFVRESTISRFYADAKILEIGEGTNEVQRNVIARAVTRNQPASCPGDDVRRPRH</sequence>
<keyword evidence="4 5" id="KW-0274">FAD</keyword>
<proteinExistence type="inferred from homology"/>
<feature type="domain" description="Acyl-CoA dehydrogenase/oxidase C-terminal" evidence="6">
    <location>
        <begin position="232"/>
        <end position="380"/>
    </location>
</feature>
<evidence type="ECO:0000256" key="3">
    <source>
        <dbReference type="ARBA" id="ARBA00022630"/>
    </source>
</evidence>
<comment type="similarity">
    <text evidence="2 5">Belongs to the acyl-CoA dehydrogenase family.</text>
</comment>
<evidence type="ECO:0000313" key="10">
    <source>
        <dbReference type="Proteomes" id="UP001500689"/>
    </source>
</evidence>
<evidence type="ECO:0000256" key="5">
    <source>
        <dbReference type="RuleBase" id="RU362125"/>
    </source>
</evidence>
<comment type="caution">
    <text evidence="9">The sequence shown here is derived from an EMBL/GenBank/DDBJ whole genome shotgun (WGS) entry which is preliminary data.</text>
</comment>
<dbReference type="PANTHER" id="PTHR43884:SF12">
    <property type="entry name" value="ISOVALERYL-COA DEHYDROGENASE, MITOCHONDRIAL-RELATED"/>
    <property type="match status" value="1"/>
</dbReference>
<dbReference type="InterPro" id="IPR046373">
    <property type="entry name" value="Acyl-CoA_Oxase/DH_mid-dom_sf"/>
</dbReference>
<keyword evidence="5" id="KW-0560">Oxidoreductase</keyword>
<dbReference type="Pfam" id="PF00441">
    <property type="entry name" value="Acyl-CoA_dh_1"/>
    <property type="match status" value="1"/>
</dbReference>